<feature type="signal peptide" evidence="1">
    <location>
        <begin position="1"/>
        <end position="22"/>
    </location>
</feature>
<name>A0A6U6BI35_GUITH</name>
<evidence type="ECO:0000313" key="2">
    <source>
        <dbReference type="EMBL" id="CAE2316421.1"/>
    </source>
</evidence>
<protein>
    <recommendedName>
        <fullName evidence="5">EF-hand domain-containing protein</fullName>
    </recommendedName>
</protein>
<dbReference type="EMBL" id="HBKN01031511">
    <property type="protein sequence ID" value="CAE2316422.1"/>
    <property type="molecule type" value="Transcribed_RNA"/>
</dbReference>
<dbReference type="AlphaFoldDB" id="A0A6U6BI35"/>
<organism evidence="3">
    <name type="scientific">Guillardia theta</name>
    <name type="common">Cryptophyte</name>
    <name type="synonym">Cryptomonas phi</name>
    <dbReference type="NCBI Taxonomy" id="55529"/>
    <lineage>
        <taxon>Eukaryota</taxon>
        <taxon>Cryptophyceae</taxon>
        <taxon>Pyrenomonadales</taxon>
        <taxon>Geminigeraceae</taxon>
        <taxon>Guillardia</taxon>
    </lineage>
</organism>
<dbReference type="EMBL" id="HBKN01031510">
    <property type="protein sequence ID" value="CAE2316421.1"/>
    <property type="molecule type" value="Transcribed_RNA"/>
</dbReference>
<evidence type="ECO:0008006" key="5">
    <source>
        <dbReference type="Google" id="ProtNLM"/>
    </source>
</evidence>
<gene>
    <name evidence="2" type="ORF">GTHE00462_LOCUS24491</name>
    <name evidence="3" type="ORF">GTHE00462_LOCUS24492</name>
    <name evidence="4" type="ORF">GTHE00462_LOCUS24493</name>
</gene>
<evidence type="ECO:0000256" key="1">
    <source>
        <dbReference type="SAM" id="SignalP"/>
    </source>
</evidence>
<reference evidence="3" key="1">
    <citation type="submission" date="2021-01" db="EMBL/GenBank/DDBJ databases">
        <authorList>
            <person name="Corre E."/>
            <person name="Pelletier E."/>
            <person name="Niang G."/>
            <person name="Scheremetjew M."/>
            <person name="Finn R."/>
            <person name="Kale V."/>
            <person name="Holt S."/>
            <person name="Cochrane G."/>
            <person name="Meng A."/>
            <person name="Brown T."/>
            <person name="Cohen L."/>
        </authorList>
    </citation>
    <scope>NUCLEOTIDE SEQUENCE</scope>
    <source>
        <strain evidence="3">CCMP 2712</strain>
    </source>
</reference>
<feature type="chain" id="PRO_5036192313" description="EF-hand domain-containing protein" evidence="1">
    <location>
        <begin position="23"/>
        <end position="140"/>
    </location>
</feature>
<dbReference type="EMBL" id="HBKN01031512">
    <property type="protein sequence ID" value="CAE2316423.1"/>
    <property type="molecule type" value="Transcribed_RNA"/>
</dbReference>
<keyword evidence="1" id="KW-0732">Signal</keyword>
<proteinExistence type="predicted"/>
<evidence type="ECO:0000313" key="4">
    <source>
        <dbReference type="EMBL" id="CAE2316423.1"/>
    </source>
</evidence>
<sequence>MRSLKNWFFLPLLLAVLHPCQCAIKEGHQGKHHYTQPSVDVKEDIELWKQAFGTGVLVPVKDSKRIFKKHFDMIHDEGKLRQTGELHDIDDGSEFAQMVQDTRSWDLEKMMTFDEFWQALQDYIQIKIQERAYLTDFSVM</sequence>
<evidence type="ECO:0000313" key="3">
    <source>
        <dbReference type="EMBL" id="CAE2316422.1"/>
    </source>
</evidence>
<accession>A0A6U6BI35</accession>